<evidence type="ECO:0000313" key="5">
    <source>
        <dbReference type="EMBL" id="KPY60932.1"/>
    </source>
</evidence>
<dbReference type="PANTHER" id="PTHR23508:SF10">
    <property type="entry name" value="CARBOXYLIC ACID TRANSPORTER PROTEIN HOMOLOG"/>
    <property type="match status" value="1"/>
</dbReference>
<keyword evidence="2" id="KW-0812">Transmembrane</keyword>
<gene>
    <name evidence="5" type="ORF">ALO94_01689</name>
</gene>
<protein>
    <submittedName>
        <fullName evidence="5">Sugar transporter family protein 6</fullName>
    </submittedName>
</protein>
<evidence type="ECO:0000256" key="3">
    <source>
        <dbReference type="ARBA" id="ARBA00022989"/>
    </source>
</evidence>
<organism evidence="5 6">
    <name type="scientific">Pseudomonas syringae pv. spinaceae</name>
    <dbReference type="NCBI Taxonomy" id="264459"/>
    <lineage>
        <taxon>Bacteria</taxon>
        <taxon>Pseudomonadati</taxon>
        <taxon>Pseudomonadota</taxon>
        <taxon>Gammaproteobacteria</taxon>
        <taxon>Pseudomonadales</taxon>
        <taxon>Pseudomonadaceae</taxon>
        <taxon>Pseudomonas</taxon>
        <taxon>Pseudomonas syringae</taxon>
    </lineage>
</organism>
<comment type="subcellular location">
    <subcellularLocation>
        <location evidence="1">Membrane</location>
        <topology evidence="1">Multi-pass membrane protein</topology>
    </subcellularLocation>
</comment>
<dbReference type="GO" id="GO:0046943">
    <property type="term" value="F:carboxylic acid transmembrane transporter activity"/>
    <property type="evidence" value="ECO:0007669"/>
    <property type="project" value="TreeGrafter"/>
</dbReference>
<dbReference type="Gene3D" id="1.20.1250.20">
    <property type="entry name" value="MFS general substrate transporter like domains"/>
    <property type="match status" value="1"/>
</dbReference>
<accession>A0A0Q0AEN2</accession>
<evidence type="ECO:0000256" key="2">
    <source>
        <dbReference type="ARBA" id="ARBA00022692"/>
    </source>
</evidence>
<evidence type="ECO:0000256" key="4">
    <source>
        <dbReference type="ARBA" id="ARBA00023136"/>
    </source>
</evidence>
<name>A0A0Q0AEN2_PSESX</name>
<comment type="caution">
    <text evidence="5">The sequence shown here is derived from an EMBL/GenBank/DDBJ whole genome shotgun (WGS) entry which is preliminary data.</text>
</comment>
<sequence length="207" mass="22143">MLFGLPESTQYLITRKGASQAADQVGRLLGIERDCAAALVVDEPVERGAVGVLLAPTLRRITLAIWATYLFNWVAWFMLLSWLPPVLKQLRLSAIQAPIATVTVNAAFIVFALPLSILLPRVSLRRVLLWLLAVGMVARLGLSYAGSHWQLVFVCVALAGVGVGGQQLALNYLVVSAYSTALRATATGWAIGMGRVGAIMGSPSSSR</sequence>
<proteinExistence type="predicted"/>
<dbReference type="InterPro" id="IPR011701">
    <property type="entry name" value="MFS"/>
</dbReference>
<dbReference type="PANTHER" id="PTHR23508">
    <property type="entry name" value="CARBOXYLIC ACID TRANSPORTER PROTEIN HOMOLOG"/>
    <property type="match status" value="1"/>
</dbReference>
<reference evidence="5 6" key="1">
    <citation type="submission" date="2015-09" db="EMBL/GenBank/DDBJ databases">
        <title>Genome announcement of multiple Pseudomonas syringae strains.</title>
        <authorList>
            <person name="Thakur S."/>
            <person name="Wang P.W."/>
            <person name="Gong Y."/>
            <person name="Weir B.S."/>
            <person name="Guttman D.S."/>
        </authorList>
    </citation>
    <scope>NUCLEOTIDE SEQUENCE [LARGE SCALE GENOMIC DNA]</scope>
    <source>
        <strain evidence="5 6">ICMP16929</strain>
    </source>
</reference>
<dbReference type="AlphaFoldDB" id="A0A0Q0AEN2"/>
<dbReference type="Pfam" id="PF07690">
    <property type="entry name" value="MFS_1"/>
    <property type="match status" value="1"/>
</dbReference>
<dbReference type="SUPFAM" id="SSF103473">
    <property type="entry name" value="MFS general substrate transporter"/>
    <property type="match status" value="1"/>
</dbReference>
<dbReference type="PATRIC" id="fig|264459.3.peg.3023"/>
<keyword evidence="5" id="KW-0813">Transport</keyword>
<keyword evidence="5" id="KW-0762">Sugar transport</keyword>
<dbReference type="GO" id="GO:0005886">
    <property type="term" value="C:plasma membrane"/>
    <property type="evidence" value="ECO:0007669"/>
    <property type="project" value="TreeGrafter"/>
</dbReference>
<dbReference type="InterPro" id="IPR036259">
    <property type="entry name" value="MFS_trans_sf"/>
</dbReference>
<evidence type="ECO:0000256" key="1">
    <source>
        <dbReference type="ARBA" id="ARBA00004141"/>
    </source>
</evidence>
<dbReference type="InterPro" id="IPR020846">
    <property type="entry name" value="MFS_dom"/>
</dbReference>
<keyword evidence="4" id="KW-0472">Membrane</keyword>
<dbReference type="PROSITE" id="PS50850">
    <property type="entry name" value="MFS"/>
    <property type="match status" value="1"/>
</dbReference>
<evidence type="ECO:0000313" key="6">
    <source>
        <dbReference type="Proteomes" id="UP000050384"/>
    </source>
</evidence>
<keyword evidence="3" id="KW-1133">Transmembrane helix</keyword>
<dbReference type="Proteomes" id="UP000050384">
    <property type="component" value="Unassembled WGS sequence"/>
</dbReference>
<dbReference type="EMBL" id="LJRI01001448">
    <property type="protein sequence ID" value="KPY60932.1"/>
    <property type="molecule type" value="Genomic_DNA"/>
</dbReference>